<dbReference type="eggNOG" id="COG3508">
    <property type="taxonomic scope" value="Bacteria"/>
</dbReference>
<dbReference type="GO" id="GO:0004411">
    <property type="term" value="F:homogentisate 1,2-dioxygenase activity"/>
    <property type="evidence" value="ECO:0007669"/>
    <property type="project" value="InterPro"/>
</dbReference>
<protein>
    <submittedName>
        <fullName evidence="11">Homogentisate 1,2-dioxygenase</fullName>
    </submittedName>
</protein>
<feature type="binding site" evidence="8">
    <location>
        <position position="335"/>
    </location>
    <ligand>
        <name>Fe cation</name>
        <dbReference type="ChEBI" id="CHEBI:24875"/>
    </ligand>
</feature>
<dbReference type="InterPro" id="IPR014710">
    <property type="entry name" value="RmlC-like_jellyroll"/>
</dbReference>
<feature type="domain" description="Homogentisate 1,2-dioxygenase N-terminal" evidence="10">
    <location>
        <begin position="111"/>
        <end position="250"/>
    </location>
</feature>
<organism evidence="11 12">
    <name type="scientific">Paenibacillus elgii</name>
    <dbReference type="NCBI Taxonomy" id="189691"/>
    <lineage>
        <taxon>Bacteria</taxon>
        <taxon>Bacillati</taxon>
        <taxon>Bacillota</taxon>
        <taxon>Bacilli</taxon>
        <taxon>Bacillales</taxon>
        <taxon>Paenibacillaceae</taxon>
        <taxon>Paenibacillus</taxon>
    </lineage>
</organism>
<dbReference type="PANTHER" id="PTHR11056:SF0">
    <property type="entry name" value="HOMOGENTISATE 1,2-DIOXYGENASE"/>
    <property type="match status" value="1"/>
</dbReference>
<sequence length="385" mass="44027">MPFYHRMGQIPNKRHVQFKKEDGSLFREQVMGTKGFSGIQSILYHHGAPTEIVKAEFLGAYSIEYEDDSVLGYRHFQTGAAPKKGDPVLGRTYVLGNDDILLAVSSPTEPMNYYYRNGDGDELLFVHYGTGKVESMFGTLRYRPGDYIVLPIGTIYRIVPDGDDTKFLVVETNSWISTPKRYRNEHGQLLEHSPFCERDIRLPETLETHTERGEFEVRSKTRGALHSHIYSHHPLDVVGWDGYLYPYIFNIADFEPITGRIHMPPPIHQTFEGHQFVVCSFVPRLYDYHPEAVPTPYFHSNVDSDEVLYYVEGNFMSRRGIEEGSITLHPSGIPHGPHPGTIEASLGKKETKELAVMVDTFRPLKVVKAAHAFEDKNYLYSWSHK</sequence>
<evidence type="ECO:0000313" key="12">
    <source>
        <dbReference type="Proteomes" id="UP000076563"/>
    </source>
</evidence>
<evidence type="ECO:0000256" key="6">
    <source>
        <dbReference type="ARBA" id="ARBA00023004"/>
    </source>
</evidence>
<proteinExistence type="inferred from homology"/>
<name>A0A163Y4W7_9BACL</name>
<dbReference type="GO" id="GO:0006570">
    <property type="term" value="P:tyrosine metabolic process"/>
    <property type="evidence" value="ECO:0007669"/>
    <property type="project" value="InterPro"/>
</dbReference>
<keyword evidence="3 8" id="KW-0479">Metal-binding</keyword>
<keyword evidence="4 11" id="KW-0223">Dioxygenase</keyword>
<dbReference type="Pfam" id="PF20510">
    <property type="entry name" value="HgmA_N"/>
    <property type="match status" value="1"/>
</dbReference>
<dbReference type="EMBL" id="LQRA01000052">
    <property type="protein sequence ID" value="KZE78903.1"/>
    <property type="molecule type" value="Genomic_DNA"/>
</dbReference>
<feature type="binding site" evidence="8">
    <location>
        <position position="335"/>
    </location>
    <ligand>
        <name>homogentisate</name>
        <dbReference type="ChEBI" id="CHEBI:16169"/>
    </ligand>
</feature>
<keyword evidence="6 8" id="KW-0408">Iron</keyword>
<dbReference type="RefSeq" id="WP_063181226.1">
    <property type="nucleotide sequence ID" value="NZ_LQRA01000052.1"/>
</dbReference>
<feature type="active site" description="Proton acceptor" evidence="7">
    <location>
        <position position="262"/>
    </location>
</feature>
<accession>A0A163Y4W7</accession>
<dbReference type="STRING" id="1007103.GCA_000213315_03213"/>
<dbReference type="Pfam" id="PF04209">
    <property type="entry name" value="HgmA_C"/>
    <property type="match status" value="1"/>
</dbReference>
<comment type="cofactor">
    <cofactor evidence="1 8">
        <name>Fe cation</name>
        <dbReference type="ChEBI" id="CHEBI:24875"/>
    </cofactor>
</comment>
<gene>
    <name evidence="11" type="ORF">AV654_15540</name>
</gene>
<dbReference type="AlphaFoldDB" id="A0A163Y4W7"/>
<dbReference type="Proteomes" id="UP000076563">
    <property type="component" value="Unassembled WGS sequence"/>
</dbReference>
<evidence type="ECO:0000313" key="11">
    <source>
        <dbReference type="EMBL" id="KZE78903.1"/>
    </source>
</evidence>
<evidence type="ECO:0000259" key="9">
    <source>
        <dbReference type="Pfam" id="PF04209"/>
    </source>
</evidence>
<evidence type="ECO:0000256" key="5">
    <source>
        <dbReference type="ARBA" id="ARBA00023002"/>
    </source>
</evidence>
<feature type="domain" description="Homogentisate 1,2-dioxygenase C-terminal" evidence="9">
    <location>
        <begin position="281"/>
        <end position="383"/>
    </location>
</feature>
<dbReference type="SUPFAM" id="SSF51182">
    <property type="entry name" value="RmlC-like cupins"/>
    <property type="match status" value="1"/>
</dbReference>
<feature type="binding site" evidence="8">
    <location>
        <position position="299"/>
    </location>
    <ligand>
        <name>Fe cation</name>
        <dbReference type="ChEBI" id="CHEBI:24875"/>
    </ligand>
</feature>
<dbReference type="Gene3D" id="2.60.120.10">
    <property type="entry name" value="Jelly Rolls"/>
    <property type="match status" value="2"/>
</dbReference>
<evidence type="ECO:0000256" key="8">
    <source>
        <dbReference type="PIRSR" id="PIRSR605708-2"/>
    </source>
</evidence>
<keyword evidence="5" id="KW-0560">Oxidoreductase</keyword>
<feature type="binding site" evidence="8">
    <location>
        <position position="305"/>
    </location>
    <ligand>
        <name>Fe cation</name>
        <dbReference type="ChEBI" id="CHEBI:24875"/>
    </ligand>
</feature>
<dbReference type="GO" id="GO:0005737">
    <property type="term" value="C:cytoplasm"/>
    <property type="evidence" value="ECO:0007669"/>
    <property type="project" value="TreeGrafter"/>
</dbReference>
<keyword evidence="12" id="KW-1185">Reference proteome</keyword>
<dbReference type="CDD" id="cd02208">
    <property type="entry name" value="cupin_RmlC-like"/>
    <property type="match status" value="1"/>
</dbReference>
<evidence type="ECO:0000256" key="7">
    <source>
        <dbReference type="PIRSR" id="PIRSR605708-1"/>
    </source>
</evidence>
<dbReference type="GO" id="GO:0046872">
    <property type="term" value="F:metal ion binding"/>
    <property type="evidence" value="ECO:0007669"/>
    <property type="project" value="UniProtKB-KW"/>
</dbReference>
<evidence type="ECO:0000256" key="2">
    <source>
        <dbReference type="ARBA" id="ARBA00007757"/>
    </source>
</evidence>
<evidence type="ECO:0000259" key="10">
    <source>
        <dbReference type="Pfam" id="PF20510"/>
    </source>
</evidence>
<dbReference type="PANTHER" id="PTHR11056">
    <property type="entry name" value="HOMOGENTISATE 1,2-DIOXYGENASE"/>
    <property type="match status" value="1"/>
</dbReference>
<comment type="caution">
    <text evidence="11">The sequence shown here is derived from an EMBL/GenBank/DDBJ whole genome shotgun (WGS) entry which is preliminary data.</text>
</comment>
<dbReference type="InterPro" id="IPR046451">
    <property type="entry name" value="HgmA_C"/>
</dbReference>
<dbReference type="GO" id="GO:0006559">
    <property type="term" value="P:L-phenylalanine catabolic process"/>
    <property type="evidence" value="ECO:0007669"/>
    <property type="project" value="InterPro"/>
</dbReference>
<dbReference type="InterPro" id="IPR011051">
    <property type="entry name" value="RmlC_Cupin_sf"/>
</dbReference>
<evidence type="ECO:0000256" key="1">
    <source>
        <dbReference type="ARBA" id="ARBA00001962"/>
    </source>
</evidence>
<reference evidence="12" key="1">
    <citation type="submission" date="2016-01" db="EMBL/GenBank/DDBJ databases">
        <title>Draft genome of Chromobacterium sp. F49.</title>
        <authorList>
            <person name="Hong K.W."/>
        </authorList>
    </citation>
    <scope>NUCLEOTIDE SEQUENCE [LARGE SCALE GENOMIC DNA]</scope>
    <source>
        <strain evidence="12">M63</strain>
    </source>
</reference>
<dbReference type="InterPro" id="IPR005708">
    <property type="entry name" value="Homogentis_dOase"/>
</dbReference>
<evidence type="ECO:0000256" key="3">
    <source>
        <dbReference type="ARBA" id="ARBA00022723"/>
    </source>
</evidence>
<evidence type="ECO:0000256" key="4">
    <source>
        <dbReference type="ARBA" id="ARBA00022964"/>
    </source>
</evidence>
<dbReference type="InterPro" id="IPR046452">
    <property type="entry name" value="HgmA_N"/>
</dbReference>
<dbReference type="OrthoDB" id="9768662at2"/>
<comment type="similarity">
    <text evidence="2">Belongs to the homogentisate dioxygenase family.</text>
</comment>